<dbReference type="InterPro" id="IPR016039">
    <property type="entry name" value="Thiolase-like"/>
</dbReference>
<evidence type="ECO:0000259" key="6">
    <source>
        <dbReference type="Pfam" id="PF02797"/>
    </source>
</evidence>
<feature type="active site" description="Acyl-thioester intermediate" evidence="4">
    <location>
        <position position="137"/>
    </location>
</feature>
<dbReference type="AlphaFoldDB" id="A0A3N5BKM7"/>
<organism evidence="7 8">
    <name type="scientific">Aquisalibacillus elongatus</name>
    <dbReference type="NCBI Taxonomy" id="485577"/>
    <lineage>
        <taxon>Bacteria</taxon>
        <taxon>Bacillati</taxon>
        <taxon>Bacillota</taxon>
        <taxon>Bacilli</taxon>
        <taxon>Bacillales</taxon>
        <taxon>Bacillaceae</taxon>
        <taxon>Aquisalibacillus</taxon>
    </lineage>
</organism>
<reference evidence="7 8" key="1">
    <citation type="submission" date="2018-11" db="EMBL/GenBank/DDBJ databases">
        <title>Genomic Encyclopedia of Type Strains, Phase IV (KMG-IV): sequencing the most valuable type-strain genomes for metagenomic binning, comparative biology and taxonomic classification.</title>
        <authorList>
            <person name="Goeker M."/>
        </authorList>
    </citation>
    <scope>NUCLEOTIDE SEQUENCE [LARGE SCALE GENOMIC DNA]</scope>
    <source>
        <strain evidence="7 8">DSM 18090</strain>
    </source>
</reference>
<dbReference type="PANTHER" id="PTHR11877">
    <property type="entry name" value="HYDROXYMETHYLGLUTARYL-COA SYNTHASE"/>
    <property type="match status" value="1"/>
</dbReference>
<evidence type="ECO:0000259" key="5">
    <source>
        <dbReference type="Pfam" id="PF00195"/>
    </source>
</evidence>
<dbReference type="PANTHER" id="PTHR11877:SF99">
    <property type="entry name" value="1,3,6,8-TETRAHYDROXYNAPHTHALENE SYNTHASE"/>
    <property type="match status" value="1"/>
</dbReference>
<evidence type="ECO:0000313" key="8">
    <source>
        <dbReference type="Proteomes" id="UP000276443"/>
    </source>
</evidence>
<proteinExistence type="inferred from homology"/>
<evidence type="ECO:0000256" key="1">
    <source>
        <dbReference type="ARBA" id="ARBA00005531"/>
    </source>
</evidence>
<comment type="caution">
    <text evidence="7">The sequence shown here is derived from an EMBL/GenBank/DDBJ whole genome shotgun (WGS) entry which is preliminary data.</text>
</comment>
<dbReference type="GO" id="GO:0016747">
    <property type="term" value="F:acyltransferase activity, transferring groups other than amino-acyl groups"/>
    <property type="evidence" value="ECO:0007669"/>
    <property type="project" value="InterPro"/>
</dbReference>
<evidence type="ECO:0000256" key="4">
    <source>
        <dbReference type="PIRSR" id="PIRSR000451-1"/>
    </source>
</evidence>
<dbReference type="SUPFAM" id="SSF53901">
    <property type="entry name" value="Thiolase-like"/>
    <property type="match status" value="2"/>
</dbReference>
<evidence type="ECO:0000313" key="7">
    <source>
        <dbReference type="EMBL" id="RPF55810.1"/>
    </source>
</evidence>
<dbReference type="CDD" id="cd00831">
    <property type="entry name" value="CHS_like"/>
    <property type="match status" value="1"/>
</dbReference>
<dbReference type="GO" id="GO:0030639">
    <property type="term" value="P:polyketide biosynthetic process"/>
    <property type="evidence" value="ECO:0007669"/>
    <property type="project" value="TreeGrafter"/>
</dbReference>
<feature type="domain" description="Chalcone/stilbene synthase N-terminal" evidence="5">
    <location>
        <begin position="3"/>
        <end position="198"/>
    </location>
</feature>
<dbReference type="PIRSF" id="PIRSF000451">
    <property type="entry name" value="PKS_III"/>
    <property type="match status" value="1"/>
</dbReference>
<dbReference type="RefSeq" id="WP_170158455.1">
    <property type="nucleotide sequence ID" value="NZ_RKRF01000007.1"/>
</dbReference>
<evidence type="ECO:0000256" key="2">
    <source>
        <dbReference type="ARBA" id="ARBA00022679"/>
    </source>
</evidence>
<keyword evidence="8" id="KW-1185">Reference proteome</keyword>
<sequence>MSVIYSIGTAVPEHELKQDQAKELVQELLPNRRLSKYLAVFDSANIDQRYFAAEPKWFQKRHGLEERHQLFLNHGTDLAEEAVLDSLKNTNLKLEDIDAIITVTSTGILTPPLEVHLLNRLPFNDSIKRYPFFGLGCAGGGVALSRAHEYLKANPTHAVMVVSVELASVAFHHDALDQQNIVGAALFSDGSASAVLLGEEHRLLSDQSDFYLHIKNTSSKVLGDSMDVMGWNIRDDGFYVIFDTVIPKLIPTFWKNHLDECLEQNELNLSDFEHILAHPGGRKVIEEIEKILSNQHSIQTSKNILRQYGNMSSPTVLFVIKDALENAKLHSPYHLITALGPGFTSEIIIAEWKS</sequence>
<accession>A0A3N5BKM7</accession>
<dbReference type="Proteomes" id="UP000276443">
    <property type="component" value="Unassembled WGS sequence"/>
</dbReference>
<keyword evidence="3" id="KW-0012">Acyltransferase</keyword>
<feature type="domain" description="Chalcone/stilbene synthase C-terminal" evidence="6">
    <location>
        <begin position="216"/>
        <end position="349"/>
    </location>
</feature>
<dbReference type="EMBL" id="RKRF01000007">
    <property type="protein sequence ID" value="RPF55810.1"/>
    <property type="molecule type" value="Genomic_DNA"/>
</dbReference>
<protein>
    <submittedName>
        <fullName evidence="7">15-methylpalmitoyl-4-hydroxy-2-pyrone synthase</fullName>
    </submittedName>
</protein>
<comment type="similarity">
    <text evidence="1">Belongs to the thiolase-like superfamily. Chalcone/stilbene synthases family.</text>
</comment>
<dbReference type="InterPro" id="IPR012328">
    <property type="entry name" value="Chalcone/stilbene_synt_C"/>
</dbReference>
<dbReference type="InterPro" id="IPR001099">
    <property type="entry name" value="Chalcone/stilbene_synt_N"/>
</dbReference>
<evidence type="ECO:0000256" key="3">
    <source>
        <dbReference type="ARBA" id="ARBA00023315"/>
    </source>
</evidence>
<dbReference type="InterPro" id="IPR011141">
    <property type="entry name" value="Polyketide_synthase_type-III"/>
</dbReference>
<name>A0A3N5BKM7_9BACI</name>
<keyword evidence="2" id="KW-0808">Transferase</keyword>
<gene>
    <name evidence="7" type="ORF">EDC24_0695</name>
</gene>
<dbReference type="Gene3D" id="3.40.47.10">
    <property type="match status" value="2"/>
</dbReference>
<dbReference type="Pfam" id="PF02797">
    <property type="entry name" value="Chal_sti_synt_C"/>
    <property type="match status" value="1"/>
</dbReference>
<dbReference type="Pfam" id="PF00195">
    <property type="entry name" value="Chal_sti_synt_N"/>
    <property type="match status" value="1"/>
</dbReference>